<evidence type="ECO:0008006" key="4">
    <source>
        <dbReference type="Google" id="ProtNLM"/>
    </source>
</evidence>
<keyword evidence="1" id="KW-1133">Transmembrane helix</keyword>
<comment type="caution">
    <text evidence="2">The sequence shown here is derived from an EMBL/GenBank/DDBJ whole genome shotgun (WGS) entry which is preliminary data.</text>
</comment>
<dbReference type="Gene3D" id="3.40.50.300">
    <property type="entry name" value="P-loop containing nucleotide triphosphate hydrolases"/>
    <property type="match status" value="1"/>
</dbReference>
<dbReference type="EMBL" id="BLLK01000022">
    <property type="protein sequence ID" value="GFH46065.1"/>
    <property type="molecule type" value="Genomic_DNA"/>
</dbReference>
<keyword evidence="1" id="KW-0812">Transmembrane</keyword>
<feature type="transmembrane region" description="Helical" evidence="1">
    <location>
        <begin position="261"/>
        <end position="281"/>
    </location>
</feature>
<dbReference type="AlphaFoldDB" id="A0AAD3CJZ9"/>
<dbReference type="SUPFAM" id="SSF52540">
    <property type="entry name" value="P-loop containing nucleoside triphosphate hydrolases"/>
    <property type="match status" value="1"/>
</dbReference>
<keyword evidence="3" id="KW-1185">Reference proteome</keyword>
<sequence length="548" mass="59540">MLVMSTCPNDAFTTNNLGRANLVQTSIPKPSSLQRVMNTQLQAYIPPEASESNPKKKAPLPKIGDLVRFYDLDGGRADGEELVGKLTFIQSSSKDGEQTWLAEVTELDNVGEGYFAEYPSRKRRKSKLYQLSELSPLIGSYVRSEDAFKIPTDAMGNVKPISEAYNLEEYNGPVAIPVNKEVLESDAKKYGELKGQLLKDALIAGLFGTVVADLVGGLEVALVYFIGALAGVGYLFFLSVKTDTLASTDAKLGSNVSNVRFALPLLVLLGIAFQNLASGGVTPSVDNIFDSVTKEQFSAAMLGFLTYRIPLFASQLGPLIGESAGIMLPGSAGIAMQMAQEARKGKEAKKDMFGEDLTTVLVVSGPVGTGKSELVQKLIDESGGKLVTPKLVDAVADPIIFEKLQSRDEILELDSTGRYGLTKESILEAPGKFKNEDDEELDQVVVIDADVALTKKLTRMGGIRLVGVWVGLDELEKFEDRLKQQIESGVIPILEDETAESVRRAKIREIVKDIEYGVVSGIFEFTVLNDNPQESLLQLKNAAEYCFK</sequence>
<organism evidence="2 3">
    <name type="scientific">Chaetoceros tenuissimus</name>
    <dbReference type="NCBI Taxonomy" id="426638"/>
    <lineage>
        <taxon>Eukaryota</taxon>
        <taxon>Sar</taxon>
        <taxon>Stramenopiles</taxon>
        <taxon>Ochrophyta</taxon>
        <taxon>Bacillariophyta</taxon>
        <taxon>Coscinodiscophyceae</taxon>
        <taxon>Chaetocerotophycidae</taxon>
        <taxon>Chaetocerotales</taxon>
        <taxon>Chaetocerotaceae</taxon>
        <taxon>Chaetoceros</taxon>
    </lineage>
</organism>
<proteinExistence type="predicted"/>
<keyword evidence="1" id="KW-0472">Membrane</keyword>
<evidence type="ECO:0000313" key="2">
    <source>
        <dbReference type="EMBL" id="GFH46065.1"/>
    </source>
</evidence>
<evidence type="ECO:0000313" key="3">
    <source>
        <dbReference type="Proteomes" id="UP001054902"/>
    </source>
</evidence>
<dbReference type="InterPro" id="IPR027417">
    <property type="entry name" value="P-loop_NTPase"/>
</dbReference>
<gene>
    <name evidence="2" type="ORF">CTEN210_02539</name>
</gene>
<accession>A0AAD3CJZ9</accession>
<name>A0AAD3CJZ9_9STRA</name>
<feature type="transmembrane region" description="Helical" evidence="1">
    <location>
        <begin position="221"/>
        <end position="240"/>
    </location>
</feature>
<evidence type="ECO:0000256" key="1">
    <source>
        <dbReference type="SAM" id="Phobius"/>
    </source>
</evidence>
<reference evidence="2 3" key="1">
    <citation type="journal article" date="2021" name="Sci. Rep.">
        <title>The genome of the diatom Chaetoceros tenuissimus carries an ancient integrated fragment of an extant virus.</title>
        <authorList>
            <person name="Hongo Y."/>
            <person name="Kimura K."/>
            <person name="Takaki Y."/>
            <person name="Yoshida Y."/>
            <person name="Baba S."/>
            <person name="Kobayashi G."/>
            <person name="Nagasaki K."/>
            <person name="Hano T."/>
            <person name="Tomaru Y."/>
        </authorList>
    </citation>
    <scope>NUCLEOTIDE SEQUENCE [LARGE SCALE GENOMIC DNA]</scope>
    <source>
        <strain evidence="2 3">NIES-3715</strain>
    </source>
</reference>
<protein>
    <recommendedName>
        <fullName evidence="4">Guanylate kinase-like domain-containing protein</fullName>
    </recommendedName>
</protein>
<dbReference type="Proteomes" id="UP001054902">
    <property type="component" value="Unassembled WGS sequence"/>
</dbReference>